<gene>
    <name evidence="2" type="ORF">TRIATDRAFT_302771</name>
</gene>
<name>G9P9W1_HYPAI</name>
<keyword evidence="3" id="KW-1185">Reference proteome</keyword>
<protein>
    <submittedName>
        <fullName evidence="2">Uncharacterized protein</fullName>
    </submittedName>
</protein>
<dbReference type="Proteomes" id="UP000005426">
    <property type="component" value="Unassembled WGS sequence"/>
</dbReference>
<reference evidence="2 3" key="1">
    <citation type="journal article" date="2011" name="Genome Biol.">
        <title>Comparative genome sequence analysis underscores mycoparasitism as the ancestral life style of Trichoderma.</title>
        <authorList>
            <person name="Kubicek C.P."/>
            <person name="Herrera-Estrella A."/>
            <person name="Seidl-Seiboth V."/>
            <person name="Martinez D.A."/>
            <person name="Druzhinina I.S."/>
            <person name="Thon M."/>
            <person name="Zeilinger S."/>
            <person name="Casas-Flores S."/>
            <person name="Horwitz B.A."/>
            <person name="Mukherjee P.K."/>
            <person name="Mukherjee M."/>
            <person name="Kredics L."/>
            <person name="Alcaraz L.D."/>
            <person name="Aerts A."/>
            <person name="Antal Z."/>
            <person name="Atanasova L."/>
            <person name="Cervantes-Badillo M.G."/>
            <person name="Challacombe J."/>
            <person name="Chertkov O."/>
            <person name="McCluskey K."/>
            <person name="Coulpier F."/>
            <person name="Deshpande N."/>
            <person name="von Doehren H."/>
            <person name="Ebbole D.J."/>
            <person name="Esquivel-Naranjo E.U."/>
            <person name="Fekete E."/>
            <person name="Flipphi M."/>
            <person name="Glaser F."/>
            <person name="Gomez-Rodriguez E.Y."/>
            <person name="Gruber S."/>
            <person name="Han C."/>
            <person name="Henrissat B."/>
            <person name="Hermosa R."/>
            <person name="Hernandez-Onate M."/>
            <person name="Karaffa L."/>
            <person name="Kosti I."/>
            <person name="Le Crom S."/>
            <person name="Lindquist E."/>
            <person name="Lucas S."/>
            <person name="Luebeck M."/>
            <person name="Luebeck P.S."/>
            <person name="Margeot A."/>
            <person name="Metz B."/>
            <person name="Misra M."/>
            <person name="Nevalainen H."/>
            <person name="Omann M."/>
            <person name="Packer N."/>
            <person name="Perrone G."/>
            <person name="Uresti-Rivera E.E."/>
            <person name="Salamov A."/>
            <person name="Schmoll M."/>
            <person name="Seiboth B."/>
            <person name="Shapiro H."/>
            <person name="Sukno S."/>
            <person name="Tamayo-Ramos J.A."/>
            <person name="Tisch D."/>
            <person name="Wiest A."/>
            <person name="Wilkinson H.H."/>
            <person name="Zhang M."/>
            <person name="Coutinho P.M."/>
            <person name="Kenerley C.M."/>
            <person name="Monte E."/>
            <person name="Baker S.E."/>
            <person name="Grigoriev I.V."/>
        </authorList>
    </citation>
    <scope>NUCLEOTIDE SEQUENCE [LARGE SCALE GENOMIC DNA]</scope>
    <source>
        <strain evidence="3">ATCC 20476 / IMI 206040</strain>
    </source>
</reference>
<feature type="compositionally biased region" description="Basic and acidic residues" evidence="1">
    <location>
        <begin position="1"/>
        <end position="11"/>
    </location>
</feature>
<feature type="region of interest" description="Disordered" evidence="1">
    <location>
        <begin position="1"/>
        <end position="26"/>
    </location>
</feature>
<evidence type="ECO:0000313" key="2">
    <source>
        <dbReference type="EMBL" id="EHK40432.1"/>
    </source>
</evidence>
<dbReference type="EMBL" id="ABDG02000028">
    <property type="protein sequence ID" value="EHK40432.1"/>
    <property type="molecule type" value="Genomic_DNA"/>
</dbReference>
<proteinExistence type="predicted"/>
<organism evidence="2 3">
    <name type="scientific">Hypocrea atroviridis (strain ATCC 20476 / IMI 206040)</name>
    <name type="common">Trichoderma atroviride</name>
    <dbReference type="NCBI Taxonomy" id="452589"/>
    <lineage>
        <taxon>Eukaryota</taxon>
        <taxon>Fungi</taxon>
        <taxon>Dikarya</taxon>
        <taxon>Ascomycota</taxon>
        <taxon>Pezizomycotina</taxon>
        <taxon>Sordariomycetes</taxon>
        <taxon>Hypocreomycetidae</taxon>
        <taxon>Hypocreales</taxon>
        <taxon>Hypocreaceae</taxon>
        <taxon>Trichoderma</taxon>
    </lineage>
</organism>
<comment type="caution">
    <text evidence="2">The sequence shown here is derived from an EMBL/GenBank/DDBJ whole genome shotgun (WGS) entry which is preliminary data.</text>
</comment>
<dbReference type="AlphaFoldDB" id="G9P9W1"/>
<accession>G9P9W1</accession>
<evidence type="ECO:0000256" key="1">
    <source>
        <dbReference type="SAM" id="MobiDB-lite"/>
    </source>
</evidence>
<dbReference type="HOGENOM" id="CLU_2223629_0_0_1"/>
<evidence type="ECO:0000313" key="3">
    <source>
        <dbReference type="Proteomes" id="UP000005426"/>
    </source>
</evidence>
<sequence length="106" mass="12491">MDPEAIKRAEKNEDESRDGRGNSPDFAIFSSNEDSYKHFACPFCQRDQQNASFERGGWETCAHNSWKEYHRDRLVHTFCKKQSRESDIDDLFSFLENTYIASTHFQ</sequence>